<accession>A0A6J1V5A4</accession>
<keyword evidence="2 12" id="KW-0808">Transferase</keyword>
<keyword evidence="3 12" id="KW-0819">tRNA processing</keyword>
<dbReference type="Pfam" id="PF14413">
    <property type="entry name" value="Thg1C"/>
    <property type="match status" value="1"/>
</dbReference>
<evidence type="ECO:0000256" key="10">
    <source>
        <dbReference type="ARBA" id="ARBA00058346"/>
    </source>
</evidence>
<comment type="similarity">
    <text evidence="1 12">Belongs to the tRNA(His) guanylyltransferase family.</text>
</comment>
<evidence type="ECO:0000256" key="1">
    <source>
        <dbReference type="ARBA" id="ARBA00010113"/>
    </source>
</evidence>
<evidence type="ECO:0000256" key="9">
    <source>
        <dbReference type="ARBA" id="ARBA00047281"/>
    </source>
</evidence>
<feature type="domain" description="tRNAHis guanylyltransferase catalytic" evidence="15">
    <location>
        <begin position="15"/>
        <end position="97"/>
    </location>
</feature>
<evidence type="ECO:0000259" key="15">
    <source>
        <dbReference type="Pfam" id="PF04446"/>
    </source>
</evidence>
<name>A0A6J1V5A4_9SAUR</name>
<evidence type="ECO:0000256" key="13">
    <source>
        <dbReference type="PIRSR" id="PIRSR028980-1"/>
    </source>
</evidence>
<dbReference type="InterPro" id="IPR024956">
    <property type="entry name" value="tRNAHis_GuaTrfase_cat"/>
</dbReference>
<organism evidence="17 18">
    <name type="scientific">Notechis scutatus</name>
    <name type="common">mainland tiger snake</name>
    <dbReference type="NCBI Taxonomy" id="8663"/>
    <lineage>
        <taxon>Eukaryota</taxon>
        <taxon>Metazoa</taxon>
        <taxon>Chordata</taxon>
        <taxon>Craniata</taxon>
        <taxon>Vertebrata</taxon>
        <taxon>Euteleostomi</taxon>
        <taxon>Lepidosauria</taxon>
        <taxon>Squamata</taxon>
        <taxon>Bifurcata</taxon>
        <taxon>Unidentata</taxon>
        <taxon>Episquamata</taxon>
        <taxon>Toxicofera</taxon>
        <taxon>Serpentes</taxon>
        <taxon>Colubroidea</taxon>
        <taxon>Elapidae</taxon>
        <taxon>Hydrophiinae</taxon>
        <taxon>Notechis</taxon>
    </lineage>
</organism>
<dbReference type="PANTHER" id="PTHR12729:SF6">
    <property type="entry name" value="TRNA(HIS) GUANYLYLTRANSFERASE-RELATED"/>
    <property type="match status" value="1"/>
</dbReference>
<evidence type="ECO:0000256" key="3">
    <source>
        <dbReference type="ARBA" id="ARBA00022694"/>
    </source>
</evidence>
<sequence length="230" mass="27241">MFAQLLDRRTVGWTLLPPCAQTVMEEMEEIVIAYGQSDEYSFVFKKKTNLFKRRASKLMTLVVAKFASSYVFYWKDYFKDKPLLYPPGFDGRVVLYPSDQNLKDYLSWRQADCHINNLYNTVFWILVQKSGLTPVQAQERLKGTLANDKNEILFSEFNINYNKEPEIYRKGTVLIWKKVDEISKKKIKLGETEEKEIEEIKKRNRPIPLHCDIIGNEFWEHNPEILLDKR</sequence>
<feature type="domain" description="Thg1 C-terminal" evidence="16">
    <location>
        <begin position="100"/>
        <end position="215"/>
    </location>
</feature>
<dbReference type="InterPro" id="IPR025845">
    <property type="entry name" value="Thg1_C_dom"/>
</dbReference>
<dbReference type="GeneID" id="113421647"/>
<feature type="binding site" evidence="14">
    <location>
        <position position="38"/>
    </location>
    <ligand>
        <name>Mg(2+)</name>
        <dbReference type="ChEBI" id="CHEBI:18420"/>
        <label>1</label>
        <note>catalytic</note>
    </ligand>
</feature>
<feature type="binding site" evidence="13">
    <location>
        <begin position="37"/>
        <end position="38"/>
    </location>
    <ligand>
        <name>GTP</name>
        <dbReference type="ChEBI" id="CHEBI:37565"/>
    </ligand>
</feature>
<keyword evidence="6 12" id="KW-0547">Nucleotide-binding</keyword>
<evidence type="ECO:0000259" key="16">
    <source>
        <dbReference type="Pfam" id="PF14413"/>
    </source>
</evidence>
<dbReference type="GO" id="GO:0006400">
    <property type="term" value="P:tRNA modification"/>
    <property type="evidence" value="ECO:0007669"/>
    <property type="project" value="UniProtKB-UniRule"/>
</dbReference>
<keyword evidence="8 12" id="KW-0342">GTP-binding</keyword>
<proteinExistence type="inferred from homology"/>
<evidence type="ECO:0000256" key="14">
    <source>
        <dbReference type="PIRSR" id="PIRSR028980-2"/>
    </source>
</evidence>
<dbReference type="GO" id="GO:0005525">
    <property type="term" value="F:GTP binding"/>
    <property type="evidence" value="ECO:0007669"/>
    <property type="project" value="UniProtKB-UniRule"/>
</dbReference>
<keyword evidence="7 12" id="KW-0460">Magnesium</keyword>
<comment type="subunit">
    <text evidence="11">Homotetramer. Interacts with MFN1 and MFN2; functions as a guanyl-nucleotide exchange factor/GEF for MFN2 and also probably MFN1.</text>
</comment>
<dbReference type="FunFam" id="3.30.70.3000:FF:000001">
    <property type="entry name" value="tRNA(His) guanylyltransferase"/>
    <property type="match status" value="1"/>
</dbReference>
<evidence type="ECO:0000256" key="7">
    <source>
        <dbReference type="ARBA" id="ARBA00022842"/>
    </source>
</evidence>
<evidence type="ECO:0000256" key="4">
    <source>
        <dbReference type="ARBA" id="ARBA00022695"/>
    </source>
</evidence>
<keyword evidence="17" id="KW-1185">Reference proteome</keyword>
<evidence type="ECO:0000313" key="17">
    <source>
        <dbReference type="Proteomes" id="UP000504612"/>
    </source>
</evidence>
<evidence type="ECO:0000256" key="6">
    <source>
        <dbReference type="ARBA" id="ARBA00022741"/>
    </source>
</evidence>
<dbReference type="GO" id="GO:0000287">
    <property type="term" value="F:magnesium ion binding"/>
    <property type="evidence" value="ECO:0007669"/>
    <property type="project" value="UniProtKB-UniRule"/>
</dbReference>
<evidence type="ECO:0000313" key="18">
    <source>
        <dbReference type="RefSeq" id="XP_026537930.1"/>
    </source>
</evidence>
<dbReference type="RefSeq" id="XP_026537930.1">
    <property type="nucleotide sequence ID" value="XM_026682145.1"/>
</dbReference>
<evidence type="ECO:0000256" key="8">
    <source>
        <dbReference type="ARBA" id="ARBA00023134"/>
    </source>
</evidence>
<gene>
    <name evidence="18" type="primary">THG1L</name>
</gene>
<reference evidence="18" key="1">
    <citation type="submission" date="2025-08" db="UniProtKB">
        <authorList>
            <consortium name="RefSeq"/>
        </authorList>
    </citation>
    <scope>IDENTIFICATION</scope>
</reference>
<dbReference type="Proteomes" id="UP000504612">
    <property type="component" value="Unplaced"/>
</dbReference>
<comment type="cofactor">
    <cofactor evidence="14">
        <name>Mg(2+)</name>
        <dbReference type="ChEBI" id="CHEBI:18420"/>
    </cofactor>
    <text evidence="14">Binds 2 magnesium ions per subunit.</text>
</comment>
<keyword evidence="5 12" id="KW-0479">Metal-binding</keyword>
<keyword evidence="4 12" id="KW-0548">Nucleotidyltransferase</keyword>
<evidence type="ECO:0000256" key="2">
    <source>
        <dbReference type="ARBA" id="ARBA00022679"/>
    </source>
</evidence>
<dbReference type="PIRSF" id="PIRSF028980">
    <property type="entry name" value="tRNAHis_guanylyltransferase"/>
    <property type="match status" value="1"/>
</dbReference>
<feature type="binding site" evidence="14">
    <location>
        <position position="38"/>
    </location>
    <ligand>
        <name>Mg(2+)</name>
        <dbReference type="ChEBI" id="CHEBI:18420"/>
        <label>2</label>
        <note>catalytic</note>
    </ligand>
</feature>
<dbReference type="InterPro" id="IPR038469">
    <property type="entry name" value="tRNAHis_GuaTrfase_Thg1_sf"/>
</dbReference>
<dbReference type="GO" id="GO:0008193">
    <property type="term" value="F:tRNA guanylyltransferase activity"/>
    <property type="evidence" value="ECO:0007669"/>
    <property type="project" value="UniProtKB-UniRule"/>
</dbReference>
<dbReference type="InterPro" id="IPR007537">
    <property type="entry name" value="tRNAHis_GuaTrfase_Thg1"/>
</dbReference>
<evidence type="ECO:0000256" key="12">
    <source>
        <dbReference type="PIRNR" id="PIRNR028980"/>
    </source>
</evidence>
<dbReference type="AlphaFoldDB" id="A0A6J1V5A4"/>
<dbReference type="CTD" id="54974"/>
<evidence type="ECO:0000256" key="11">
    <source>
        <dbReference type="ARBA" id="ARBA00065710"/>
    </source>
</evidence>
<comment type="catalytic activity">
    <reaction evidence="9 12">
        <text>a 5'-end ribonucleotide-tRNA(His) + GTP + ATP + H2O = a 5'-end phospho-guanosine-ribonucleotide-tRNA(His) + AMP + 2 diphosphate + H(+)</text>
        <dbReference type="Rhea" id="RHEA:54564"/>
        <dbReference type="Rhea" id="RHEA-COMP:14193"/>
        <dbReference type="Rhea" id="RHEA-COMP:14917"/>
        <dbReference type="ChEBI" id="CHEBI:15377"/>
        <dbReference type="ChEBI" id="CHEBI:15378"/>
        <dbReference type="ChEBI" id="CHEBI:30616"/>
        <dbReference type="ChEBI" id="CHEBI:33019"/>
        <dbReference type="ChEBI" id="CHEBI:37565"/>
        <dbReference type="ChEBI" id="CHEBI:138282"/>
        <dbReference type="ChEBI" id="CHEBI:141847"/>
        <dbReference type="ChEBI" id="CHEBI:456215"/>
        <dbReference type="EC" id="2.7.7.79"/>
    </reaction>
</comment>
<protein>
    <recommendedName>
        <fullName evidence="12">tRNA(His) guanylyltransferase</fullName>
        <ecNumber evidence="12">2.7.7.79</ecNumber>
    </recommendedName>
    <alternativeName>
        <fullName evidence="12">tRNA-histidine guanylyltransferase</fullName>
    </alternativeName>
</protein>
<comment type="function">
    <text evidence="10">Adds a GMP to the 5'-end of tRNA(His) after transcription and RNase P cleavage. This step is essential for proper recognition of the tRNA and for the fidelity of protein synthesis. Also functions as a guanyl-nucleotide exchange factor/GEF for the MFN1 and MFN2 mitofusins thereby regulating mitochondrial fusion. By regulating both mitochondrial dynamics and bioenergetic function, it contributes to cell survival following oxidative stress.</text>
</comment>
<dbReference type="EC" id="2.7.7.79" evidence="12"/>
<dbReference type="Pfam" id="PF04446">
    <property type="entry name" value="Thg1"/>
    <property type="match status" value="1"/>
</dbReference>
<dbReference type="PANTHER" id="PTHR12729">
    <property type="entry name" value="TRNA(HIS) GUANYLYLTRANSFERASE-RELATED"/>
    <property type="match status" value="1"/>
</dbReference>
<evidence type="ECO:0000256" key="5">
    <source>
        <dbReference type="ARBA" id="ARBA00022723"/>
    </source>
</evidence>
<dbReference type="Gene3D" id="3.30.70.3000">
    <property type="match status" value="1"/>
</dbReference>